<reference evidence="3 4" key="1">
    <citation type="journal article" date="2021" name="Elife">
        <title>Chloroplast acquisition without the gene transfer in kleptoplastic sea slugs, Plakobranchus ocellatus.</title>
        <authorList>
            <person name="Maeda T."/>
            <person name="Takahashi S."/>
            <person name="Yoshida T."/>
            <person name="Shimamura S."/>
            <person name="Takaki Y."/>
            <person name="Nagai Y."/>
            <person name="Toyoda A."/>
            <person name="Suzuki Y."/>
            <person name="Arimoto A."/>
            <person name="Ishii H."/>
            <person name="Satoh N."/>
            <person name="Nishiyama T."/>
            <person name="Hasebe M."/>
            <person name="Maruyama T."/>
            <person name="Minagawa J."/>
            <person name="Obokata J."/>
            <person name="Shigenobu S."/>
        </authorList>
    </citation>
    <scope>NUCLEOTIDE SEQUENCE [LARGE SCALE GENOMIC DNA]</scope>
</reference>
<accession>A0AAV4ART7</accession>
<dbReference type="Proteomes" id="UP000735302">
    <property type="component" value="Unassembled WGS sequence"/>
</dbReference>
<keyword evidence="2" id="KW-1133">Transmembrane helix</keyword>
<proteinExistence type="predicted"/>
<evidence type="ECO:0000256" key="1">
    <source>
        <dbReference type="SAM" id="MobiDB-lite"/>
    </source>
</evidence>
<keyword evidence="4" id="KW-1185">Reference proteome</keyword>
<name>A0AAV4ART7_9GAST</name>
<organism evidence="3 4">
    <name type="scientific">Plakobranchus ocellatus</name>
    <dbReference type="NCBI Taxonomy" id="259542"/>
    <lineage>
        <taxon>Eukaryota</taxon>
        <taxon>Metazoa</taxon>
        <taxon>Spiralia</taxon>
        <taxon>Lophotrochozoa</taxon>
        <taxon>Mollusca</taxon>
        <taxon>Gastropoda</taxon>
        <taxon>Heterobranchia</taxon>
        <taxon>Euthyneura</taxon>
        <taxon>Panpulmonata</taxon>
        <taxon>Sacoglossa</taxon>
        <taxon>Placobranchoidea</taxon>
        <taxon>Plakobranchidae</taxon>
        <taxon>Plakobranchus</taxon>
    </lineage>
</organism>
<dbReference type="AlphaFoldDB" id="A0AAV4ART7"/>
<evidence type="ECO:0000256" key="2">
    <source>
        <dbReference type="SAM" id="Phobius"/>
    </source>
</evidence>
<sequence length="273" mass="30257">MASPEQGDLRFSGPPSGQGAGGGAQICDRRVPADLKTDSLATVQPMAFHLTIHTFRKMASTKTMTVVAVLVLLCVTLSIAPPGVSYADCIGSQGVRINHGGILVMPISRNNYCRHILCSNGSFHRTDSGECMKSGECHFLQTVYRYNCTTYTCVAGSQRLRLRDRYSSNIITIAFRKVFLSSNPVHSLMFSSQRFFCLPLILPPFTSSVPIPFQFPLSNDGQKDLLKGVVNNKQGNREKTISSKDVVYLKNDDDIMDRKISNELVRKEDNLER</sequence>
<feature type="region of interest" description="Disordered" evidence="1">
    <location>
        <begin position="1"/>
        <end position="26"/>
    </location>
</feature>
<evidence type="ECO:0000313" key="3">
    <source>
        <dbReference type="EMBL" id="GFO09528.1"/>
    </source>
</evidence>
<comment type="caution">
    <text evidence="3">The sequence shown here is derived from an EMBL/GenBank/DDBJ whole genome shotgun (WGS) entry which is preliminary data.</text>
</comment>
<protein>
    <submittedName>
        <fullName evidence="3">Uncharacterized protein</fullName>
    </submittedName>
</protein>
<evidence type="ECO:0000313" key="4">
    <source>
        <dbReference type="Proteomes" id="UP000735302"/>
    </source>
</evidence>
<keyword evidence="2" id="KW-0812">Transmembrane</keyword>
<dbReference type="EMBL" id="BLXT01004106">
    <property type="protein sequence ID" value="GFO09528.1"/>
    <property type="molecule type" value="Genomic_DNA"/>
</dbReference>
<gene>
    <name evidence="3" type="ORF">PoB_003603300</name>
</gene>
<feature type="transmembrane region" description="Helical" evidence="2">
    <location>
        <begin position="64"/>
        <end position="84"/>
    </location>
</feature>
<keyword evidence="2" id="KW-0472">Membrane</keyword>